<protein>
    <submittedName>
        <fullName evidence="2">Uncharacterized protein</fullName>
    </submittedName>
</protein>
<evidence type="ECO:0000313" key="3">
    <source>
        <dbReference type="Proteomes" id="UP000037069"/>
    </source>
</evidence>
<organism evidence="2 3">
    <name type="scientific">Lucilia cuprina</name>
    <name type="common">Green bottle fly</name>
    <name type="synonym">Australian sheep blowfly</name>
    <dbReference type="NCBI Taxonomy" id="7375"/>
    <lineage>
        <taxon>Eukaryota</taxon>
        <taxon>Metazoa</taxon>
        <taxon>Ecdysozoa</taxon>
        <taxon>Arthropoda</taxon>
        <taxon>Hexapoda</taxon>
        <taxon>Insecta</taxon>
        <taxon>Pterygota</taxon>
        <taxon>Neoptera</taxon>
        <taxon>Endopterygota</taxon>
        <taxon>Diptera</taxon>
        <taxon>Brachycera</taxon>
        <taxon>Muscomorpha</taxon>
        <taxon>Oestroidea</taxon>
        <taxon>Calliphoridae</taxon>
        <taxon>Luciliinae</taxon>
        <taxon>Lucilia</taxon>
    </lineage>
</organism>
<gene>
    <name evidence="2" type="ORF">FF38_12041</name>
</gene>
<feature type="region of interest" description="Disordered" evidence="1">
    <location>
        <begin position="53"/>
        <end position="74"/>
    </location>
</feature>
<sequence>MDKSSFQGQPPQPHQEPATTSPPTANYLYPLKCINLENNQQPFTCDNCTSKTLTPGSPKSIRSQRSRISNTSTISTIRRKNLELQRLEEERQLAKERDTEFLKQKYKLLQQTEEEDVDTTSQDLNSVHEWLNTQPNPPNSSEKNPHFSPQNCPTENQHVTFTTSMLNQCQVAT</sequence>
<feature type="compositionally biased region" description="Low complexity" evidence="1">
    <location>
        <begin position="60"/>
        <end position="74"/>
    </location>
</feature>
<accession>A0A0L0BP49</accession>
<proteinExistence type="predicted"/>
<feature type="region of interest" description="Disordered" evidence="1">
    <location>
        <begin position="1"/>
        <end position="25"/>
    </location>
</feature>
<keyword evidence="3" id="KW-1185">Reference proteome</keyword>
<name>A0A0L0BP49_LUCCU</name>
<dbReference type="AlphaFoldDB" id="A0A0L0BP49"/>
<dbReference type="Proteomes" id="UP000037069">
    <property type="component" value="Unassembled WGS sequence"/>
</dbReference>
<dbReference type="EMBL" id="JRES01001683">
    <property type="protein sequence ID" value="KNC20989.1"/>
    <property type="molecule type" value="Genomic_DNA"/>
</dbReference>
<evidence type="ECO:0000256" key="1">
    <source>
        <dbReference type="SAM" id="MobiDB-lite"/>
    </source>
</evidence>
<comment type="caution">
    <text evidence="2">The sequence shown here is derived from an EMBL/GenBank/DDBJ whole genome shotgun (WGS) entry which is preliminary data.</text>
</comment>
<feature type="region of interest" description="Disordered" evidence="1">
    <location>
        <begin position="129"/>
        <end position="156"/>
    </location>
</feature>
<evidence type="ECO:0000313" key="2">
    <source>
        <dbReference type="EMBL" id="KNC20989.1"/>
    </source>
</evidence>
<reference evidence="2 3" key="1">
    <citation type="journal article" date="2015" name="Nat. Commun.">
        <title>Lucilia cuprina genome unlocks parasitic fly biology to underpin future interventions.</title>
        <authorList>
            <person name="Anstead C.A."/>
            <person name="Korhonen P.K."/>
            <person name="Young N.D."/>
            <person name="Hall R.S."/>
            <person name="Jex A.R."/>
            <person name="Murali S.C."/>
            <person name="Hughes D.S."/>
            <person name="Lee S.F."/>
            <person name="Perry T."/>
            <person name="Stroehlein A.J."/>
            <person name="Ansell B.R."/>
            <person name="Breugelmans B."/>
            <person name="Hofmann A."/>
            <person name="Qu J."/>
            <person name="Dugan S."/>
            <person name="Lee S.L."/>
            <person name="Chao H."/>
            <person name="Dinh H."/>
            <person name="Han Y."/>
            <person name="Doddapaneni H.V."/>
            <person name="Worley K.C."/>
            <person name="Muzny D.M."/>
            <person name="Ioannidis P."/>
            <person name="Waterhouse R.M."/>
            <person name="Zdobnov E.M."/>
            <person name="James P.J."/>
            <person name="Bagnall N.H."/>
            <person name="Kotze A.C."/>
            <person name="Gibbs R.A."/>
            <person name="Richards S."/>
            <person name="Batterham P."/>
            <person name="Gasser R.B."/>
        </authorList>
    </citation>
    <scope>NUCLEOTIDE SEQUENCE [LARGE SCALE GENOMIC DNA]</scope>
    <source>
        <strain evidence="2 3">LS</strain>
        <tissue evidence="2">Full body</tissue>
    </source>
</reference>